<dbReference type="EMBL" id="BAAAPE010000009">
    <property type="protein sequence ID" value="GAA2080186.1"/>
    <property type="molecule type" value="Genomic_DNA"/>
</dbReference>
<sequence>MDAQATEAVLDQAVMRHLLIGAVPFVLGLAVVVALIGAVWLGIRIRRREPTPPGPGSQPRLPDSGPVGDVEEARVPDEMPRDGRRRLPHEGVRDYGSATDGSEHRGRRRWTPGRSGSFGSGGPG</sequence>
<dbReference type="RefSeq" id="WP_344529695.1">
    <property type="nucleotide sequence ID" value="NZ_BAAAPE010000009.1"/>
</dbReference>
<keyword evidence="2" id="KW-1133">Transmembrane helix</keyword>
<organism evidence="3 4">
    <name type="scientific">Streptomyces albiaxialis</name>
    <dbReference type="NCBI Taxonomy" id="329523"/>
    <lineage>
        <taxon>Bacteria</taxon>
        <taxon>Bacillati</taxon>
        <taxon>Actinomycetota</taxon>
        <taxon>Actinomycetes</taxon>
        <taxon>Kitasatosporales</taxon>
        <taxon>Streptomycetaceae</taxon>
        <taxon>Streptomyces</taxon>
    </lineage>
</organism>
<feature type="region of interest" description="Disordered" evidence="1">
    <location>
        <begin position="47"/>
        <end position="124"/>
    </location>
</feature>
<evidence type="ECO:0000313" key="4">
    <source>
        <dbReference type="Proteomes" id="UP001500016"/>
    </source>
</evidence>
<evidence type="ECO:0000313" key="3">
    <source>
        <dbReference type="EMBL" id="GAA2080186.1"/>
    </source>
</evidence>
<evidence type="ECO:0000256" key="2">
    <source>
        <dbReference type="SAM" id="Phobius"/>
    </source>
</evidence>
<keyword evidence="4" id="KW-1185">Reference proteome</keyword>
<gene>
    <name evidence="3" type="ORF">GCM10009801_38330</name>
</gene>
<keyword evidence="2" id="KW-0812">Transmembrane</keyword>
<evidence type="ECO:0000256" key="1">
    <source>
        <dbReference type="SAM" id="MobiDB-lite"/>
    </source>
</evidence>
<reference evidence="3 4" key="1">
    <citation type="journal article" date="2019" name="Int. J. Syst. Evol. Microbiol.">
        <title>The Global Catalogue of Microorganisms (GCM) 10K type strain sequencing project: providing services to taxonomists for standard genome sequencing and annotation.</title>
        <authorList>
            <consortium name="The Broad Institute Genomics Platform"/>
            <consortium name="The Broad Institute Genome Sequencing Center for Infectious Disease"/>
            <person name="Wu L."/>
            <person name="Ma J."/>
        </authorList>
    </citation>
    <scope>NUCLEOTIDE SEQUENCE [LARGE SCALE GENOMIC DNA]</scope>
    <source>
        <strain evidence="3 4">JCM 15478</strain>
    </source>
</reference>
<dbReference type="Proteomes" id="UP001500016">
    <property type="component" value="Unassembled WGS sequence"/>
</dbReference>
<feature type="compositionally biased region" description="Basic and acidic residues" evidence="1">
    <location>
        <begin position="71"/>
        <end position="82"/>
    </location>
</feature>
<evidence type="ECO:0008006" key="5">
    <source>
        <dbReference type="Google" id="ProtNLM"/>
    </source>
</evidence>
<name>A0ABN2W1I6_9ACTN</name>
<proteinExistence type="predicted"/>
<keyword evidence="2" id="KW-0472">Membrane</keyword>
<dbReference type="Pfam" id="PF20087">
    <property type="entry name" value="DUF6479"/>
    <property type="match status" value="1"/>
</dbReference>
<feature type="transmembrane region" description="Helical" evidence="2">
    <location>
        <begin position="18"/>
        <end position="43"/>
    </location>
</feature>
<dbReference type="InterPro" id="IPR045513">
    <property type="entry name" value="DUF6479"/>
</dbReference>
<comment type="caution">
    <text evidence="3">The sequence shown here is derived from an EMBL/GenBank/DDBJ whole genome shotgun (WGS) entry which is preliminary data.</text>
</comment>
<accession>A0ABN2W1I6</accession>
<protein>
    <recommendedName>
        <fullName evidence="5">Secreted protein</fullName>
    </recommendedName>
</protein>